<feature type="non-terminal residue" evidence="5">
    <location>
        <position position="288"/>
    </location>
</feature>
<evidence type="ECO:0000256" key="1">
    <source>
        <dbReference type="ARBA" id="ARBA00022737"/>
    </source>
</evidence>
<feature type="repeat" description="Pumilio" evidence="2">
    <location>
        <begin position="188"/>
        <end position="223"/>
    </location>
</feature>
<accession>A0ABP0RYI4</accession>
<dbReference type="PANTHER" id="PTHR12537:SF12">
    <property type="entry name" value="MATERNAL PROTEIN PUMILIO"/>
    <property type="match status" value="1"/>
</dbReference>
<feature type="repeat" description="Pumilio" evidence="2">
    <location>
        <begin position="224"/>
        <end position="259"/>
    </location>
</feature>
<comment type="caution">
    <text evidence="5">The sequence shown here is derived from an EMBL/GenBank/DDBJ whole genome shotgun (WGS) entry which is preliminary data.</text>
</comment>
<dbReference type="PANTHER" id="PTHR12537">
    <property type="entry name" value="RNA BINDING PROTEIN PUMILIO-RELATED"/>
    <property type="match status" value="1"/>
</dbReference>
<dbReference type="Pfam" id="PF00806">
    <property type="entry name" value="PUF"/>
    <property type="match status" value="4"/>
</dbReference>
<dbReference type="InterPro" id="IPR033133">
    <property type="entry name" value="PUM-HD"/>
</dbReference>
<gene>
    <name evidence="5" type="ORF">SCF082_LOCUS48784</name>
</gene>
<evidence type="ECO:0000313" key="5">
    <source>
        <dbReference type="EMBL" id="CAK9104542.1"/>
    </source>
</evidence>
<dbReference type="Proteomes" id="UP001642464">
    <property type="component" value="Unassembled WGS sequence"/>
</dbReference>
<dbReference type="EMBL" id="CAXAMM010042393">
    <property type="protein sequence ID" value="CAK9104542.1"/>
    <property type="molecule type" value="Genomic_DNA"/>
</dbReference>
<feature type="region of interest" description="Disordered" evidence="3">
    <location>
        <begin position="1"/>
        <end position="32"/>
    </location>
</feature>
<feature type="non-terminal residue" evidence="5">
    <location>
        <position position="1"/>
    </location>
</feature>
<feature type="domain" description="PUM-HD" evidence="4">
    <location>
        <begin position="25"/>
        <end position="288"/>
    </location>
</feature>
<dbReference type="InterPro" id="IPR016024">
    <property type="entry name" value="ARM-type_fold"/>
</dbReference>
<dbReference type="SUPFAM" id="SSF48371">
    <property type="entry name" value="ARM repeat"/>
    <property type="match status" value="1"/>
</dbReference>
<evidence type="ECO:0000256" key="3">
    <source>
        <dbReference type="SAM" id="MobiDB-lite"/>
    </source>
</evidence>
<evidence type="ECO:0000256" key="2">
    <source>
        <dbReference type="PROSITE-ProRule" id="PRU00317"/>
    </source>
</evidence>
<organism evidence="5 6">
    <name type="scientific">Durusdinium trenchii</name>
    <dbReference type="NCBI Taxonomy" id="1381693"/>
    <lineage>
        <taxon>Eukaryota</taxon>
        <taxon>Sar</taxon>
        <taxon>Alveolata</taxon>
        <taxon>Dinophyceae</taxon>
        <taxon>Suessiales</taxon>
        <taxon>Symbiodiniaceae</taxon>
        <taxon>Durusdinium</taxon>
    </lineage>
</organism>
<sequence>PPLIAPRVPSTFGQRCPGNAGGGPHEVQGGPDPWPRGLPLPCGASSRPPAAPQCWGSAEGHVQEPAHVHRVHWTPWWEGAWQITMPNVTTAEQSYPQVDLQPEEIWDKEAQALLIAQLEEASTRAEALELLGLRAWAMSCSAAGTRVVQKALEVAVRARTLDGAHQPQRRDGTAAEKDTPERVALAEQLQGHVKEAFASPHANHVLQKCIELIPPERLSFLLAEMHGSAVAAARHRYGCRVLERLLEHCPSEQTAPLIEEVLSGAPQLCRDTFGNFVVQHILLHGSLW</sequence>
<dbReference type="PROSITE" id="PS50303">
    <property type="entry name" value="PUM_HD"/>
    <property type="match status" value="1"/>
</dbReference>
<protein>
    <submittedName>
        <fullName evidence="5">Maternal protein pumilio</fullName>
    </submittedName>
</protein>
<dbReference type="InterPro" id="IPR011989">
    <property type="entry name" value="ARM-like"/>
</dbReference>
<keyword evidence="6" id="KW-1185">Reference proteome</keyword>
<keyword evidence="1" id="KW-0677">Repeat</keyword>
<dbReference type="SMART" id="SM00025">
    <property type="entry name" value="Pumilio"/>
    <property type="match status" value="3"/>
</dbReference>
<proteinExistence type="predicted"/>
<dbReference type="PROSITE" id="PS50302">
    <property type="entry name" value="PUM"/>
    <property type="match status" value="2"/>
</dbReference>
<reference evidence="5 6" key="1">
    <citation type="submission" date="2024-02" db="EMBL/GenBank/DDBJ databases">
        <authorList>
            <person name="Chen Y."/>
            <person name="Shah S."/>
            <person name="Dougan E. K."/>
            <person name="Thang M."/>
            <person name="Chan C."/>
        </authorList>
    </citation>
    <scope>NUCLEOTIDE SEQUENCE [LARGE SCALE GENOMIC DNA]</scope>
</reference>
<evidence type="ECO:0000313" key="6">
    <source>
        <dbReference type="Proteomes" id="UP001642464"/>
    </source>
</evidence>
<dbReference type="InterPro" id="IPR001313">
    <property type="entry name" value="Pumilio_RNA-bd_rpt"/>
</dbReference>
<evidence type="ECO:0000259" key="4">
    <source>
        <dbReference type="PROSITE" id="PS50303"/>
    </source>
</evidence>
<dbReference type="Gene3D" id="1.25.10.10">
    <property type="entry name" value="Leucine-rich Repeat Variant"/>
    <property type="match status" value="1"/>
</dbReference>
<name>A0ABP0RYI4_9DINO</name>